<proteinExistence type="predicted"/>
<evidence type="ECO:0000256" key="1">
    <source>
        <dbReference type="SAM" id="MobiDB-lite"/>
    </source>
</evidence>
<dbReference type="AlphaFoldDB" id="A0A8X7TDD2"/>
<dbReference type="EMBL" id="JABWAB010000003">
    <property type="protein sequence ID" value="KAF6057523.1"/>
    <property type="molecule type" value="Genomic_DNA"/>
</dbReference>
<evidence type="ECO:0000313" key="3">
    <source>
        <dbReference type="Proteomes" id="UP000590412"/>
    </source>
</evidence>
<feature type="compositionally biased region" description="Basic and acidic residues" evidence="1">
    <location>
        <begin position="331"/>
        <end position="360"/>
    </location>
</feature>
<name>A0A8X7TDD2_CANPA</name>
<gene>
    <name evidence="2" type="ORF">FOB60_002078</name>
</gene>
<feature type="compositionally biased region" description="Low complexity" evidence="1">
    <location>
        <begin position="54"/>
        <end position="71"/>
    </location>
</feature>
<feature type="region of interest" description="Disordered" evidence="1">
    <location>
        <begin position="122"/>
        <end position="142"/>
    </location>
</feature>
<organism evidence="2 3">
    <name type="scientific">Candida parapsilosis</name>
    <name type="common">Yeast</name>
    <dbReference type="NCBI Taxonomy" id="5480"/>
    <lineage>
        <taxon>Eukaryota</taxon>
        <taxon>Fungi</taxon>
        <taxon>Dikarya</taxon>
        <taxon>Ascomycota</taxon>
        <taxon>Saccharomycotina</taxon>
        <taxon>Pichiomycetes</taxon>
        <taxon>Debaryomycetaceae</taxon>
        <taxon>Candida/Lodderomyces clade</taxon>
        <taxon>Candida</taxon>
    </lineage>
</organism>
<feature type="compositionally biased region" description="Pro residues" evidence="1">
    <location>
        <begin position="723"/>
        <end position="734"/>
    </location>
</feature>
<feature type="compositionally biased region" description="Acidic residues" evidence="1">
    <location>
        <begin position="295"/>
        <end position="314"/>
    </location>
</feature>
<sequence>MSHEFLRSSPARDDSFDSKPNRTSSIVKTPATNKVTSTPFKKSLMQSAKKAHALHSQQQQQAPSLSIPPSASKLTNQLTNLTGWTPLISKTYSNEQIISFNSTPNKLFISSSLSQAQIQPQLLHPQQPTQSQSQAPQSANTSTNFVPTYNINDYEYQNFGLTPFINHNFNFNLMSSGGGVNTINPMNNITPFNEKIFQQNCDFFIDSPLRTTKDNVDGCNTSLNFENFSITPSKFSLNTVASNRKILQDPLKSATKRNINMVDTPPRVPHKLSIITRAENAGDAKEVIRKQVCQPDDDKDTEDEQDNEEEEDDVKPEMKSPTVVSRIKKQSNQEDKNIQGEAKDLETPQTPCKKESKDMSIESEQDFNTPANKQTRPESPSTILVTSTERLSNLSLDDAFDSKKLTKHNEEEEEEEDEEEDLGEDKDEDDKENQPPPSPTPAKVSNQPKMGIFTEVKSKKVVTKGHSRSRSSFHPTTTTTSFKSGYTLTTTSSGDLASTAKSKDPKKVKAENRARMQAGMNKFQIVLTDVNSISGRKKKLHNNNNNNNNNHNNGKKDEKSKPQIKVEQTQPTLIPLQPPSLHPQSSTLMENHNVTMSSTKENNHNNSSILSHNSMNSSHLNLTTDHSSFEIGGHGSGGFSSTPNSKMLLDKIFEKPSPNHSGLFYPPQQHGPQPPPQHQPSHISQQSGTHVKYPQSIPMPPPPPPHQPPGQFETSGVDSTGKMPPPVSQHPPPTSSQRGAMGAAGAAGAIGATGGPFVQYPVMTMMSTPQHSHIYNVGDLVPNNGPQQPTNSQAPMSVSSASSATNVMQIPSPWNITFGTPSGFSTFFANLPAGQSASTTNMGNDMGVGATNRSSSSASNTAAALAAVAAGTSTVGGSGGVKDNYS</sequence>
<feature type="region of interest" description="Disordered" evidence="1">
    <location>
        <begin position="536"/>
        <end position="565"/>
    </location>
</feature>
<accession>A0A8X7TDD2</accession>
<feature type="region of interest" description="Disordered" evidence="1">
    <location>
        <begin position="289"/>
        <end position="500"/>
    </location>
</feature>
<feature type="compositionally biased region" description="Polar residues" evidence="1">
    <location>
        <begin position="21"/>
        <end position="46"/>
    </location>
</feature>
<dbReference type="Proteomes" id="UP000590412">
    <property type="component" value="Unassembled WGS sequence"/>
</dbReference>
<feature type="compositionally biased region" description="Acidic residues" evidence="1">
    <location>
        <begin position="411"/>
        <end position="431"/>
    </location>
</feature>
<evidence type="ECO:0000313" key="2">
    <source>
        <dbReference type="EMBL" id="KAF6057523.1"/>
    </source>
</evidence>
<feature type="compositionally biased region" description="Low complexity" evidence="1">
    <location>
        <begin position="735"/>
        <end position="747"/>
    </location>
</feature>
<feature type="region of interest" description="Disordered" evidence="1">
    <location>
        <begin position="1"/>
        <end position="71"/>
    </location>
</feature>
<feature type="region of interest" description="Disordered" evidence="1">
    <location>
        <begin position="654"/>
        <end position="747"/>
    </location>
</feature>
<feature type="compositionally biased region" description="Polar residues" evidence="1">
    <location>
        <begin position="366"/>
        <end position="395"/>
    </location>
</feature>
<comment type="caution">
    <text evidence="2">The sequence shown here is derived from an EMBL/GenBank/DDBJ whole genome shotgun (WGS) entry which is preliminary data.</text>
</comment>
<protein>
    <submittedName>
        <fullName evidence="2">Uncharacterized protein</fullName>
    </submittedName>
</protein>
<feature type="compositionally biased region" description="Low complexity" evidence="1">
    <location>
        <begin position="604"/>
        <end position="618"/>
    </location>
</feature>
<feature type="compositionally biased region" description="Basic and acidic residues" evidence="1">
    <location>
        <begin position="400"/>
        <end position="410"/>
    </location>
</feature>
<feature type="compositionally biased region" description="Pro residues" evidence="1">
    <location>
        <begin position="697"/>
        <end position="708"/>
    </location>
</feature>
<feature type="region of interest" description="Disordered" evidence="1">
    <location>
        <begin position="597"/>
        <end position="618"/>
    </location>
</feature>
<feature type="compositionally biased region" description="Basic and acidic residues" evidence="1">
    <location>
        <begin position="1"/>
        <end position="20"/>
    </location>
</feature>
<reference evidence="2" key="1">
    <citation type="submission" date="2020-03" db="EMBL/GenBank/DDBJ databases">
        <title>FDA dAtabase for Regulatory Grade micrObial Sequences (FDA-ARGOS): Supporting development and validation of Infectious Disease Dx tests.</title>
        <authorList>
            <person name="Campos J."/>
            <person name="Goldberg B."/>
            <person name="Tallon L."/>
            <person name="Sadzewicz L."/>
            <person name="Vavikolanu K."/>
            <person name="Mehta A."/>
            <person name="Aluvathingal J."/>
            <person name="Nadendla S."/>
            <person name="Nandy P."/>
            <person name="Geyer C."/>
            <person name="Yan Y."/>
            <person name="Sichtig H."/>
        </authorList>
    </citation>
    <scope>NUCLEOTIDE SEQUENCE [LARGE SCALE GENOMIC DNA]</scope>
    <source>
        <strain evidence="2">FDAARGOS_652</strain>
    </source>
</reference>
<feature type="compositionally biased region" description="Basic residues" evidence="1">
    <location>
        <begin position="459"/>
        <end position="471"/>
    </location>
</feature>
<feature type="compositionally biased region" description="Low complexity" evidence="1">
    <location>
        <begin position="472"/>
        <end position="491"/>
    </location>
</feature>
<feature type="compositionally biased region" description="Low complexity" evidence="1">
    <location>
        <begin position="542"/>
        <end position="552"/>
    </location>
</feature>